<keyword evidence="4" id="KW-0508">mRNA splicing</keyword>
<dbReference type="STRING" id="307972.A0A2G8LE24"/>
<evidence type="ECO:0000256" key="5">
    <source>
        <dbReference type="ARBA" id="ARBA00023242"/>
    </source>
</evidence>
<comment type="similarity">
    <text evidence="2">Belongs to the fl(2)d family.</text>
</comment>
<dbReference type="Proteomes" id="UP000230750">
    <property type="component" value="Unassembled WGS sequence"/>
</dbReference>
<dbReference type="EMBL" id="MRZV01000113">
    <property type="protein sequence ID" value="PIK58410.1"/>
    <property type="molecule type" value="Genomic_DNA"/>
</dbReference>
<feature type="region of interest" description="Disordered" evidence="6">
    <location>
        <begin position="235"/>
        <end position="861"/>
    </location>
</feature>
<feature type="compositionally biased region" description="Polar residues" evidence="6">
    <location>
        <begin position="734"/>
        <end position="754"/>
    </location>
</feature>
<feature type="compositionally biased region" description="Polar residues" evidence="6">
    <location>
        <begin position="387"/>
        <end position="412"/>
    </location>
</feature>
<dbReference type="InterPro" id="IPR033757">
    <property type="entry name" value="WTAP"/>
</dbReference>
<proteinExistence type="inferred from homology"/>
<dbReference type="GO" id="GO:0005634">
    <property type="term" value="C:nucleus"/>
    <property type="evidence" value="ECO:0007669"/>
    <property type="project" value="UniProtKB-SubCell"/>
</dbReference>
<dbReference type="Pfam" id="PF17098">
    <property type="entry name" value="Wtap"/>
    <property type="match status" value="1"/>
</dbReference>
<dbReference type="GO" id="GO:0000381">
    <property type="term" value="P:regulation of alternative mRNA splicing, via spliceosome"/>
    <property type="evidence" value="ECO:0007669"/>
    <property type="project" value="InterPro"/>
</dbReference>
<feature type="compositionally biased region" description="Basic and acidic residues" evidence="6">
    <location>
        <begin position="441"/>
        <end position="466"/>
    </location>
</feature>
<evidence type="ECO:0000256" key="6">
    <source>
        <dbReference type="SAM" id="MobiDB-lite"/>
    </source>
</evidence>
<dbReference type="GO" id="GO:0016556">
    <property type="term" value="P:mRNA modification"/>
    <property type="evidence" value="ECO:0007669"/>
    <property type="project" value="InterPro"/>
</dbReference>
<feature type="compositionally biased region" description="Acidic residues" evidence="6">
    <location>
        <begin position="700"/>
        <end position="710"/>
    </location>
</feature>
<reference evidence="7 8" key="1">
    <citation type="journal article" date="2017" name="PLoS Biol.">
        <title>The sea cucumber genome provides insights into morphological evolution and visceral regeneration.</title>
        <authorList>
            <person name="Zhang X."/>
            <person name="Sun L."/>
            <person name="Yuan J."/>
            <person name="Sun Y."/>
            <person name="Gao Y."/>
            <person name="Zhang L."/>
            <person name="Li S."/>
            <person name="Dai H."/>
            <person name="Hamel J.F."/>
            <person name="Liu C."/>
            <person name="Yu Y."/>
            <person name="Liu S."/>
            <person name="Lin W."/>
            <person name="Guo K."/>
            <person name="Jin S."/>
            <person name="Xu P."/>
            <person name="Storey K.B."/>
            <person name="Huan P."/>
            <person name="Zhang T."/>
            <person name="Zhou Y."/>
            <person name="Zhang J."/>
            <person name="Lin C."/>
            <person name="Li X."/>
            <person name="Xing L."/>
            <person name="Huo D."/>
            <person name="Sun M."/>
            <person name="Wang L."/>
            <person name="Mercier A."/>
            <person name="Li F."/>
            <person name="Yang H."/>
            <person name="Xiang J."/>
        </authorList>
    </citation>
    <scope>NUCLEOTIDE SEQUENCE [LARGE SCALE GENOMIC DNA]</scope>
    <source>
        <strain evidence="7">Shaxun</strain>
        <tissue evidence="7">Muscle</tissue>
    </source>
</reference>
<feature type="compositionally biased region" description="Basic and acidic residues" evidence="6">
    <location>
        <begin position="528"/>
        <end position="562"/>
    </location>
</feature>
<feature type="compositionally biased region" description="Basic and acidic residues" evidence="6">
    <location>
        <begin position="376"/>
        <end position="385"/>
    </location>
</feature>
<accession>A0A2G8LE24</accession>
<protein>
    <submittedName>
        <fullName evidence="7">Putative pre-mRNA-splicing regulator WTAP</fullName>
    </submittedName>
</protein>
<sequence>MTEEQPPLKRVRLNDEAMMEMKREDLLHKWKQQDNYVDYLENSMAMHSGNDDIEEKLRQQQSEFTRKEKIQKLRLSTKEQEFQELANKLTEISKGQTPGANQLRSCLLDPALNLLFQRMKKELEDKSKQMQQAQEDMTAWKFTSDSQTGKRLMARCRTLLQENQDLGKQVSSGKIANLDAELAMQKKYNEEMKGSQDELYEMVLQLNEEGEGMQSTICALQQQLKEAQMKLANYKGEPSTDTNCTLTKLAPVEPPPTTDQEHADKVNERTEDITESDKAGKTKINNQKYDRSVEKSNYDLQGGVDNDNHDDRGGEDDDHSMVSAHDEDDSIDSPSEISKEPEKDQESWGHRRHPEQSGPTSPRLDDLTDPSTNESRTMDDLEPKEQYVTSQVQQHEASQVRTTMSRGSTLSNNDDDSNIHQGQLRTNPPPEIVSPSGQSDEVGRTEVFRTRRSNRELEKVEYEKMESSSYADVEINEVSLESEKDDFDSQADRGSSLDSRTVNEISPDSPPNEPTITEGVEMAQSRESVGEHEMKGIQEVETKDGRADETDHERTASDKEGTGKLMQPKIEMEIGDLEDSERTADHLQESERTASRLQVSEKIAGYDQDKETAAGCTQDNERKTVYVQENERTTTDQVMESERTATDHTQDSERTTDHLQDSERTTDHLQASERNMEYRTEGETDGKVEVIGKDERNDANGDDDDDSLDNQDDKISSESHYSEKDAESVEDGDNPTSPEKNGEVTTPMSPQSPENHSEPSYCDTGDDVGMVSKADSDTSESDCRPLSEVNANDDKSVVKTTNGLESDELKDSGLPNHSPEKEKNVTLKVQGDERTNGPSVPQGGELVQADSVEGIGEVRTA</sequence>
<dbReference type="OrthoDB" id="3366661at2759"/>
<comment type="caution">
    <text evidence="7">The sequence shown here is derived from an EMBL/GenBank/DDBJ whole genome shotgun (WGS) entry which is preliminary data.</text>
</comment>
<feature type="compositionally biased region" description="Basic and acidic residues" evidence="6">
    <location>
        <begin position="259"/>
        <end position="280"/>
    </location>
</feature>
<evidence type="ECO:0000313" key="8">
    <source>
        <dbReference type="Proteomes" id="UP000230750"/>
    </source>
</evidence>
<feature type="compositionally biased region" description="Basic and acidic residues" evidence="6">
    <location>
        <begin position="580"/>
        <end position="594"/>
    </location>
</feature>
<feature type="compositionally biased region" description="Basic and acidic residues" evidence="6">
    <location>
        <begin position="288"/>
        <end position="297"/>
    </location>
</feature>
<keyword evidence="3" id="KW-0507">mRNA processing</keyword>
<organism evidence="7 8">
    <name type="scientific">Stichopus japonicus</name>
    <name type="common">Sea cucumber</name>
    <dbReference type="NCBI Taxonomy" id="307972"/>
    <lineage>
        <taxon>Eukaryota</taxon>
        <taxon>Metazoa</taxon>
        <taxon>Echinodermata</taxon>
        <taxon>Eleutherozoa</taxon>
        <taxon>Echinozoa</taxon>
        <taxon>Holothuroidea</taxon>
        <taxon>Aspidochirotacea</taxon>
        <taxon>Aspidochirotida</taxon>
        <taxon>Stichopodidae</taxon>
        <taxon>Apostichopus</taxon>
    </lineage>
</organism>
<feature type="compositionally biased region" description="Basic and acidic residues" evidence="6">
    <location>
        <begin position="337"/>
        <end position="349"/>
    </location>
</feature>
<dbReference type="PANTHER" id="PTHR15217">
    <property type="entry name" value="WILMS' TUMOR 1-ASSOCIATING PROTEIN"/>
    <property type="match status" value="1"/>
</dbReference>
<keyword evidence="8" id="KW-1185">Reference proteome</keyword>
<dbReference type="AlphaFoldDB" id="A0A2G8LE24"/>
<keyword evidence="5" id="KW-0539">Nucleus</keyword>
<evidence type="ECO:0000256" key="4">
    <source>
        <dbReference type="ARBA" id="ARBA00023187"/>
    </source>
</evidence>
<name>A0A2G8LE24_STIJA</name>
<dbReference type="GO" id="GO:0006397">
    <property type="term" value="P:mRNA processing"/>
    <property type="evidence" value="ECO:0007669"/>
    <property type="project" value="UniProtKB-KW"/>
</dbReference>
<evidence type="ECO:0000256" key="3">
    <source>
        <dbReference type="ARBA" id="ARBA00022664"/>
    </source>
</evidence>
<evidence type="ECO:0000313" key="7">
    <source>
        <dbReference type="EMBL" id="PIK58410.1"/>
    </source>
</evidence>
<dbReference type="GO" id="GO:0008380">
    <property type="term" value="P:RNA splicing"/>
    <property type="evidence" value="ECO:0007669"/>
    <property type="project" value="UniProtKB-KW"/>
</dbReference>
<gene>
    <name evidence="7" type="ORF">BSL78_04631</name>
</gene>
<feature type="compositionally biased region" description="Basic and acidic residues" evidence="6">
    <location>
        <begin position="818"/>
        <end position="835"/>
    </location>
</feature>
<evidence type="ECO:0000256" key="1">
    <source>
        <dbReference type="ARBA" id="ARBA00004123"/>
    </source>
</evidence>
<feature type="compositionally biased region" description="Basic and acidic residues" evidence="6">
    <location>
        <begin position="619"/>
        <end position="699"/>
    </location>
</feature>
<feature type="compositionally biased region" description="Polar residues" evidence="6">
    <location>
        <begin position="492"/>
        <end position="506"/>
    </location>
</feature>
<evidence type="ECO:0000256" key="2">
    <source>
        <dbReference type="ARBA" id="ARBA00010313"/>
    </source>
</evidence>
<feature type="compositionally biased region" description="Basic and acidic residues" evidence="6">
    <location>
        <begin position="711"/>
        <end position="727"/>
    </location>
</feature>
<comment type="subcellular location">
    <subcellularLocation>
        <location evidence="1">Nucleus</location>
    </subcellularLocation>
</comment>
<dbReference type="PANTHER" id="PTHR15217:SF0">
    <property type="entry name" value="PRE-MRNA-SPLICING REGULATOR WTAP"/>
    <property type="match status" value="1"/>
</dbReference>